<organism evidence="5 6">
    <name type="scientific">Candidatus Iainarchaeum sp</name>
    <dbReference type="NCBI Taxonomy" id="3101447"/>
    <lineage>
        <taxon>Archaea</taxon>
        <taxon>Candidatus Iainarchaeota</taxon>
        <taxon>Candidatus Iainarchaeia</taxon>
        <taxon>Candidatus Iainarchaeales</taxon>
        <taxon>Candidatus Iainarchaeaceae</taxon>
        <taxon>Candidatus Iainarchaeum</taxon>
    </lineage>
</organism>
<name>A0A8T5GF77_9ARCH</name>
<evidence type="ECO:0000256" key="4">
    <source>
        <dbReference type="SAM" id="MobiDB-lite"/>
    </source>
</evidence>
<evidence type="ECO:0000256" key="2">
    <source>
        <dbReference type="ARBA" id="ARBA00022980"/>
    </source>
</evidence>
<dbReference type="SUPFAM" id="SSF50249">
    <property type="entry name" value="Nucleic acid-binding proteins"/>
    <property type="match status" value="1"/>
</dbReference>
<dbReference type="GO" id="GO:0003735">
    <property type="term" value="F:structural constituent of ribosome"/>
    <property type="evidence" value="ECO:0007669"/>
    <property type="project" value="InterPro"/>
</dbReference>
<evidence type="ECO:0000313" key="6">
    <source>
        <dbReference type="Proteomes" id="UP000722459"/>
    </source>
</evidence>
<dbReference type="EMBL" id="JABJNZ010000046">
    <property type="protein sequence ID" value="MBT4870625.1"/>
    <property type="molecule type" value="Genomic_DNA"/>
</dbReference>
<dbReference type="PRINTS" id="PR00973">
    <property type="entry name" value="RIBOSOMALS17"/>
</dbReference>
<dbReference type="PANTHER" id="PTHR10744">
    <property type="entry name" value="40S RIBOSOMAL PROTEIN S11 FAMILY MEMBER"/>
    <property type="match status" value="1"/>
</dbReference>
<dbReference type="InterPro" id="IPR012340">
    <property type="entry name" value="NA-bd_OB-fold"/>
</dbReference>
<dbReference type="CDD" id="cd00364">
    <property type="entry name" value="Ribosomal_uS17"/>
    <property type="match status" value="1"/>
</dbReference>
<evidence type="ECO:0000313" key="5">
    <source>
        <dbReference type="EMBL" id="MBT4870625.1"/>
    </source>
</evidence>
<dbReference type="PANTHER" id="PTHR10744:SF9">
    <property type="entry name" value="40S RIBOSOMAL PROTEIN S11-RELATED"/>
    <property type="match status" value="1"/>
</dbReference>
<dbReference type="AlphaFoldDB" id="A0A8T5GF77"/>
<keyword evidence="2 5" id="KW-0689">Ribosomal protein</keyword>
<comment type="similarity">
    <text evidence="1">Belongs to the universal ribosomal protein uS17 family.</text>
</comment>
<sequence length="127" mass="14430">MAEEKEKKTVKKVAKKEEVTKKTAPSKEVKTKASDVETVEKTYSVRGNIFEGKVISAKANKTVTVERVLTQYVSKYERYKKVKSKIKAHNPVSINAKEGDIVRVGETRRISKTKNFLVMEIINEAKK</sequence>
<feature type="compositionally biased region" description="Basic and acidic residues" evidence="4">
    <location>
        <begin position="15"/>
        <end position="33"/>
    </location>
</feature>
<keyword evidence="3" id="KW-0687">Ribonucleoprotein</keyword>
<gene>
    <name evidence="5" type="primary">rpsQ</name>
    <name evidence="5" type="ORF">HON47_03565</name>
</gene>
<accession>A0A8T5GF77</accession>
<feature type="region of interest" description="Disordered" evidence="4">
    <location>
        <begin position="1"/>
        <end position="33"/>
    </location>
</feature>
<dbReference type="Gene3D" id="2.40.50.1000">
    <property type="match status" value="1"/>
</dbReference>
<evidence type="ECO:0000256" key="3">
    <source>
        <dbReference type="ARBA" id="ARBA00023274"/>
    </source>
</evidence>
<dbReference type="GO" id="GO:0022627">
    <property type="term" value="C:cytosolic small ribosomal subunit"/>
    <property type="evidence" value="ECO:0007669"/>
    <property type="project" value="TreeGrafter"/>
</dbReference>
<comment type="caution">
    <text evidence="5">The sequence shown here is derived from an EMBL/GenBank/DDBJ whole genome shotgun (WGS) entry which is preliminary data.</text>
</comment>
<proteinExistence type="inferred from homology"/>
<protein>
    <submittedName>
        <fullName evidence="5">30S ribosomal protein S17</fullName>
    </submittedName>
</protein>
<dbReference type="Proteomes" id="UP000722459">
    <property type="component" value="Unassembled WGS sequence"/>
</dbReference>
<dbReference type="Pfam" id="PF00366">
    <property type="entry name" value="Ribosomal_S17"/>
    <property type="match status" value="1"/>
</dbReference>
<dbReference type="GO" id="GO:0006412">
    <property type="term" value="P:translation"/>
    <property type="evidence" value="ECO:0007669"/>
    <property type="project" value="InterPro"/>
</dbReference>
<dbReference type="InterPro" id="IPR000266">
    <property type="entry name" value="Ribosomal_uS17"/>
</dbReference>
<evidence type="ECO:0000256" key="1">
    <source>
        <dbReference type="ARBA" id="ARBA00010254"/>
    </source>
</evidence>
<reference evidence="5" key="1">
    <citation type="journal article" date="2021" name="ISME J.">
        <title>Mercury methylation by metabolically versatile and cosmopolitan marine bacteria.</title>
        <authorList>
            <person name="Lin H."/>
            <person name="Ascher D.B."/>
            <person name="Myung Y."/>
            <person name="Lamborg C.H."/>
            <person name="Hallam S.J."/>
            <person name="Gionfriddo C.M."/>
            <person name="Holt K.E."/>
            <person name="Moreau J.W."/>
        </authorList>
    </citation>
    <scope>NUCLEOTIDE SEQUENCE</scope>
    <source>
        <strain evidence="5">SI075_bin30</strain>
    </source>
</reference>